<organism evidence="10 11">
    <name type="scientific">Ostreococcus lucimarinus (strain CCE9901)</name>
    <dbReference type="NCBI Taxonomy" id="436017"/>
    <lineage>
        <taxon>Eukaryota</taxon>
        <taxon>Viridiplantae</taxon>
        <taxon>Chlorophyta</taxon>
        <taxon>Mamiellophyceae</taxon>
        <taxon>Mamiellales</taxon>
        <taxon>Bathycoccaceae</taxon>
        <taxon>Ostreococcus</taxon>
    </lineage>
</organism>
<dbReference type="Pfam" id="PF14635">
    <property type="entry name" value="HHH_7"/>
    <property type="match status" value="1"/>
</dbReference>
<comment type="subcellular location">
    <subcellularLocation>
        <location evidence="1">Nucleus</location>
    </subcellularLocation>
</comment>
<evidence type="ECO:0000259" key="7">
    <source>
        <dbReference type="Pfam" id="PF14635"/>
    </source>
</evidence>
<dbReference type="KEGG" id="olu:OSTLU_51236"/>
<dbReference type="Gene3D" id="1.10.10.650">
    <property type="entry name" value="RuvA domain 2-like"/>
    <property type="match status" value="1"/>
</dbReference>
<dbReference type="InterPro" id="IPR028231">
    <property type="entry name" value="Spt6_YqgF"/>
</dbReference>
<dbReference type="InterPro" id="IPR012337">
    <property type="entry name" value="RNaseH-like_sf"/>
</dbReference>
<dbReference type="GO" id="GO:0042393">
    <property type="term" value="F:histone binding"/>
    <property type="evidence" value="ECO:0007669"/>
    <property type="project" value="TreeGrafter"/>
</dbReference>
<reference evidence="10 11" key="1">
    <citation type="journal article" date="2007" name="Proc. Natl. Acad. Sci. U.S.A.">
        <title>The tiny eukaryote Ostreococcus provides genomic insights into the paradox of plankton speciation.</title>
        <authorList>
            <person name="Palenik B."/>
            <person name="Grimwood J."/>
            <person name="Aerts A."/>
            <person name="Rouze P."/>
            <person name="Salamov A."/>
            <person name="Putnam N."/>
            <person name="Dupont C."/>
            <person name="Jorgensen R."/>
            <person name="Derelle E."/>
            <person name="Rombauts S."/>
            <person name="Zhou K."/>
            <person name="Otillar R."/>
            <person name="Merchant S.S."/>
            <person name="Podell S."/>
            <person name="Gaasterland T."/>
            <person name="Napoli C."/>
            <person name="Gendler K."/>
            <person name="Manuell A."/>
            <person name="Tai V."/>
            <person name="Vallon O."/>
            <person name="Piganeau G."/>
            <person name="Jancek S."/>
            <person name="Heijde M."/>
            <person name="Jabbari K."/>
            <person name="Bowler C."/>
            <person name="Lohr M."/>
            <person name="Robbens S."/>
            <person name="Werner G."/>
            <person name="Dubchak I."/>
            <person name="Pazour G.J."/>
            <person name="Ren Q."/>
            <person name="Paulsen I."/>
            <person name="Delwiche C."/>
            <person name="Schmutz J."/>
            <person name="Rokhsar D."/>
            <person name="Van de Peer Y."/>
            <person name="Moreau H."/>
            <person name="Grigoriev I.V."/>
        </authorList>
    </citation>
    <scope>NUCLEOTIDE SEQUENCE [LARGE SCALE GENOMIC DNA]</scope>
    <source>
        <strain evidence="10 11">CCE9901</strain>
    </source>
</reference>
<dbReference type="Proteomes" id="UP000001568">
    <property type="component" value="Chromosome 13"/>
</dbReference>
<keyword evidence="3" id="KW-0804">Transcription</keyword>
<dbReference type="InterPro" id="IPR035420">
    <property type="entry name" value="Spt6_SH2"/>
</dbReference>
<dbReference type="CDD" id="cd09918">
    <property type="entry name" value="SH2_Nterm_SPT6_like"/>
    <property type="match status" value="1"/>
</dbReference>
<gene>
    <name evidence="10" type="primary">GTB3501</name>
    <name evidence="10" type="ORF">OSTLU_51236</name>
</gene>
<dbReference type="SUPFAM" id="SSF47781">
    <property type="entry name" value="RuvA domain 2-like"/>
    <property type="match status" value="1"/>
</dbReference>
<dbReference type="InterPro" id="IPR042066">
    <property type="entry name" value="Spt6_death-like"/>
</dbReference>
<evidence type="ECO:0000259" key="8">
    <source>
        <dbReference type="Pfam" id="PF14639"/>
    </source>
</evidence>
<keyword evidence="11" id="KW-1185">Reference proteome</keyword>
<dbReference type="SUPFAM" id="SSF158832">
    <property type="entry name" value="Tex N-terminal region-like"/>
    <property type="match status" value="1"/>
</dbReference>
<evidence type="ECO:0000256" key="3">
    <source>
        <dbReference type="ARBA" id="ARBA00023163"/>
    </source>
</evidence>
<dbReference type="STRING" id="436017.A4S671"/>
<feature type="compositionally biased region" description="Acidic residues" evidence="5">
    <location>
        <begin position="15"/>
        <end position="32"/>
    </location>
</feature>
<dbReference type="Pfam" id="PF14633">
    <property type="entry name" value="SH2_2"/>
    <property type="match status" value="1"/>
</dbReference>
<dbReference type="EMBL" id="CP000593">
    <property type="protein sequence ID" value="ABO99187.1"/>
    <property type="molecule type" value="Genomic_DNA"/>
</dbReference>
<evidence type="ECO:0000256" key="4">
    <source>
        <dbReference type="ARBA" id="ARBA00023242"/>
    </source>
</evidence>
<dbReference type="InterPro" id="IPR023319">
    <property type="entry name" value="Tex-like_HTH_dom_sf"/>
</dbReference>
<dbReference type="PANTHER" id="PTHR10145:SF6">
    <property type="entry name" value="TRANSCRIPTION ELONGATION FACTOR SPT6"/>
    <property type="match status" value="1"/>
</dbReference>
<dbReference type="InterPro" id="IPR010994">
    <property type="entry name" value="RuvA_2-like"/>
</dbReference>
<comment type="similarity">
    <text evidence="2">Belongs to the SPT6 family.</text>
</comment>
<dbReference type="InterPro" id="IPR037027">
    <property type="entry name" value="YqgF/RNaseH-like_dom_sf"/>
</dbReference>
<dbReference type="Gene3D" id="1.10.10.2740">
    <property type="entry name" value="Spt6, Death-like domain"/>
    <property type="match status" value="1"/>
</dbReference>
<dbReference type="eggNOG" id="KOG1856">
    <property type="taxonomic scope" value="Eukaryota"/>
</dbReference>
<dbReference type="GO" id="GO:0140673">
    <property type="term" value="P:transcription elongation-coupled chromatin remodeling"/>
    <property type="evidence" value="ECO:0007669"/>
    <property type="project" value="InterPro"/>
</dbReference>
<keyword evidence="4" id="KW-0539">Nucleus</keyword>
<dbReference type="OMA" id="NINCALI"/>
<protein>
    <recommendedName>
        <fullName evidence="12">S1 motif domain-containing protein</fullName>
    </recommendedName>
</protein>
<dbReference type="Gene3D" id="1.10.150.850">
    <property type="entry name" value="Spt6, helix-hairpin-helix domain"/>
    <property type="match status" value="1"/>
</dbReference>
<feature type="domain" description="Transcription elongation factor Spt6 helix-hairpin-helix motif" evidence="7">
    <location>
        <begin position="681"/>
        <end position="782"/>
    </location>
</feature>
<evidence type="ECO:0000259" key="9">
    <source>
        <dbReference type="Pfam" id="PF21710"/>
    </source>
</evidence>
<dbReference type="InterPro" id="IPR036860">
    <property type="entry name" value="SH2_dom_sf"/>
</dbReference>
<dbReference type="Gramene" id="ABO99187">
    <property type="protein sequence ID" value="ABO99187"/>
    <property type="gene ID" value="OSTLU_51236"/>
</dbReference>
<dbReference type="Gene3D" id="1.10.3500.10">
    <property type="entry name" value="Tex N-terminal region-like"/>
    <property type="match status" value="1"/>
</dbReference>
<feature type="domain" description="Transcription elongation factor Spt6 YqgF" evidence="8">
    <location>
        <begin position="529"/>
        <end position="670"/>
    </location>
</feature>
<dbReference type="SUPFAM" id="SSF53098">
    <property type="entry name" value="Ribonuclease H-like"/>
    <property type="match status" value="1"/>
</dbReference>
<sequence length="1245" mass="139052">MFAARNRTGGAKEDVVEELSEDEESDGDELDTFIEKDGATEEDYEQAKAASDARKAAKAARKSAGRKSSGGETKDWASQTFEPSVIKEQMLTAKDDAIRAQDLPERQQLKPRPAHAPTDWGMEAMWIFDRIMEEEITRCIALLLTLTFDHHLEIPYIVSQRRDDLLPLLRGRAEEARPALTEDGDNYQRLLRRFDVIDAIMEWDERYVKLELRKARIASALEQAANEKGESEQGHVARQCMELVRVAYLDKHVDDAEAKANLFFASLDANSKLRRPGRKTQYDAHVKRGIRDLVNMSGPTAEAFGEAIKSGIPSELMANLTPEDVAKVYFDQGYANSDEVMQAFVNVAATEIGAESEVRKWFRDEFLGHATITTQPTPEGTDIIDPWHPIAPVKRLLKMPVYILQGEQFAQILEGKRRGLLKVDIGFGDERLTSVIERMEKAYLSESMSDLASTWNEVRRRVIRAALEEHLLPTFSRETASQLALDARDALNRACADGAWNYICHAPWRPANTEDQDIEVRVVAAVSGSPATFVALDSAGELVDFIQCHTLGRNIGGPGNVGGAQMMNQQDEIQALMDFIVQHRPHVCCVGASGMDSKRVKESLNLVVGRIIEEQPRAIPEEVSEIAVHFVDDSVAKLCENAKETKAEMPEQQPSVLRAVALGRGLLNPAAVVASLVSGGEVASLRMCPLQDSMLSKDDRVAIVERQLINLVNQVGVDVNMASAHPWCSVLLRYVGGLGPRKATLVINAVRTTEGGVVDSREDLKSALGEVVFRNAASFLRITEADMLDSTRCHPERYEQAMAIVVNALELEANLAAMDKYERERILQKVFDPKTWEQKVAPLILEEYAEYLESEGAGKSLEALREIRIEFRHPFEELRPPWMPLTAEDEFALLTGETMHTLSAGKLIQCTVKKIEGPRDGRGARAVCTLDSGLTGYVEKYDVSDDQSFSRIEEKVALGQVITARVKPDGVDVHNFSVQLACSSSALHPDETLQWEQHLHYTEANGYYSMVKQPGEVRLKKQKSKKDMQKRTFVPRNIDHPNFQNVSWAEAVERLDTADIGEVIIRPSGRGTKNIDCSIKVYDGVVSNINIKETKKDSGVGNLGLGTPLIIDDEEYEDLDEVMARHIEPIVSNVKHMLKHRKFMRGSAEDIDNALKQQLARNPGIRPYALGVVEQRVNKGMVLFCISFIMSSSGRVHHEYIKVIPAGFYYRKMEFPSVDRMLAYFKVNCSKPPPGARDMDNGGWN</sequence>
<dbReference type="GO" id="GO:0008023">
    <property type="term" value="C:transcription elongation factor complex"/>
    <property type="evidence" value="ECO:0007669"/>
    <property type="project" value="TreeGrafter"/>
</dbReference>
<dbReference type="InterPro" id="IPR032706">
    <property type="entry name" value="Spt6_HHH"/>
</dbReference>
<dbReference type="PANTHER" id="PTHR10145">
    <property type="entry name" value="TRANSCRIPTION ELONGATION FACTOR SPT6"/>
    <property type="match status" value="1"/>
</dbReference>
<evidence type="ECO:0000256" key="1">
    <source>
        <dbReference type="ARBA" id="ARBA00004123"/>
    </source>
</evidence>
<dbReference type="AlphaFoldDB" id="A4S671"/>
<dbReference type="Gene3D" id="3.30.505.10">
    <property type="entry name" value="SH2 domain"/>
    <property type="match status" value="2"/>
</dbReference>
<dbReference type="HOGENOM" id="CLU_001680_2_0_1"/>
<accession>A4S671</accession>
<feature type="domain" description="Spt6 SH2" evidence="6">
    <location>
        <begin position="1020"/>
        <end position="1227"/>
    </location>
</feature>
<feature type="region of interest" description="Disordered" evidence="5">
    <location>
        <begin position="1"/>
        <end position="81"/>
    </location>
</feature>
<dbReference type="GO" id="GO:0034728">
    <property type="term" value="P:nucleosome organization"/>
    <property type="evidence" value="ECO:0007669"/>
    <property type="project" value="TreeGrafter"/>
</dbReference>
<evidence type="ECO:0008006" key="12">
    <source>
        <dbReference type="Google" id="ProtNLM"/>
    </source>
</evidence>
<dbReference type="InterPro" id="IPR049540">
    <property type="entry name" value="Spt6-like_S1"/>
</dbReference>
<evidence type="ECO:0000259" key="6">
    <source>
        <dbReference type="Pfam" id="PF14633"/>
    </source>
</evidence>
<dbReference type="RefSeq" id="XP_001420894.1">
    <property type="nucleotide sequence ID" value="XM_001420857.1"/>
</dbReference>
<dbReference type="GeneID" id="5005071"/>
<dbReference type="GO" id="GO:0031491">
    <property type="term" value="F:nucleosome binding"/>
    <property type="evidence" value="ECO:0007669"/>
    <property type="project" value="TreeGrafter"/>
</dbReference>
<evidence type="ECO:0000256" key="2">
    <source>
        <dbReference type="ARBA" id="ARBA00009253"/>
    </source>
</evidence>
<dbReference type="InterPro" id="IPR035018">
    <property type="entry name" value="Spt6_SH2_C"/>
</dbReference>
<dbReference type="Pfam" id="PF14639">
    <property type="entry name" value="YqgF"/>
    <property type="match status" value="1"/>
</dbReference>
<dbReference type="OrthoDB" id="995477at2759"/>
<dbReference type="Gene3D" id="3.30.420.140">
    <property type="entry name" value="YqgF/RNase H-like domain"/>
    <property type="match status" value="1"/>
</dbReference>
<dbReference type="Pfam" id="PF21710">
    <property type="entry name" value="Spt6_S1"/>
    <property type="match status" value="1"/>
</dbReference>
<dbReference type="InterPro" id="IPR017072">
    <property type="entry name" value="TF_Spt6"/>
</dbReference>
<name>A4S671_OSTLU</name>
<dbReference type="CDD" id="cd09928">
    <property type="entry name" value="SH2_Cterm_SPT6_like"/>
    <property type="match status" value="1"/>
</dbReference>
<evidence type="ECO:0000313" key="11">
    <source>
        <dbReference type="Proteomes" id="UP000001568"/>
    </source>
</evidence>
<dbReference type="InterPro" id="IPR023323">
    <property type="entry name" value="Tex-like_dom_sf"/>
</dbReference>
<feature type="domain" description="Spt6-like S1/OB" evidence="9">
    <location>
        <begin position="891"/>
        <end position="984"/>
    </location>
</feature>
<evidence type="ECO:0000256" key="5">
    <source>
        <dbReference type="SAM" id="MobiDB-lite"/>
    </source>
</evidence>
<proteinExistence type="inferred from homology"/>
<feature type="compositionally biased region" description="Basic residues" evidence="5">
    <location>
        <begin position="56"/>
        <end position="65"/>
    </location>
</feature>
<dbReference type="InterPro" id="IPR035019">
    <property type="entry name" value="Spt6_SH2_N"/>
</dbReference>
<evidence type="ECO:0000313" key="10">
    <source>
        <dbReference type="EMBL" id="ABO99187.1"/>
    </source>
</evidence>